<sequence>MEFICWTPVIFSRSGFPRDEEGKPFLPKNLFIESITSAIIFYYIKKDREIENKLRNILLKEPLNIKNLGKKIKEAVLDKYPVLDQLYIPEKTYIPQKYIKTEYVEIFDLKKWIDIKGFKTEIFKGTVPIEIKSPYIEKIKAAAHSYAEALAKIEHSLLKGHPLSSYFYEPLINEIKKWDIPLRTGMWTEVAFRGDLLFFWRIKEVREKIMKELKTDIRPRYVLYLPKEKQTTGWTELKIK</sequence>
<evidence type="ECO:0000313" key="2">
    <source>
        <dbReference type="Proteomes" id="UP000219036"/>
    </source>
</evidence>
<proteinExistence type="predicted"/>
<dbReference type="Proteomes" id="UP000219036">
    <property type="component" value="Unassembled WGS sequence"/>
</dbReference>
<dbReference type="OrthoDB" id="9779564at2"/>
<dbReference type="RefSeq" id="WP_096999747.1">
    <property type="nucleotide sequence ID" value="NZ_OBEI01000001.1"/>
</dbReference>
<accession>A0A285N1P0</accession>
<gene>
    <name evidence="1" type="ORF">SAMN06265182_0331</name>
</gene>
<dbReference type="EMBL" id="OBEI01000001">
    <property type="protein sequence ID" value="SNZ03248.1"/>
    <property type="molecule type" value="Genomic_DNA"/>
</dbReference>
<evidence type="ECO:0000313" key="1">
    <source>
        <dbReference type="EMBL" id="SNZ03248.1"/>
    </source>
</evidence>
<reference evidence="2" key="1">
    <citation type="submission" date="2017-09" db="EMBL/GenBank/DDBJ databases">
        <authorList>
            <person name="Varghese N."/>
            <person name="Submissions S."/>
        </authorList>
    </citation>
    <scope>NUCLEOTIDE SEQUENCE [LARGE SCALE GENOMIC DNA]</scope>
    <source>
        <strain evidence="2">DSM 15103</strain>
    </source>
</reference>
<organism evidence="1 2">
    <name type="scientific">Persephonella hydrogeniphila</name>
    <dbReference type="NCBI Taxonomy" id="198703"/>
    <lineage>
        <taxon>Bacteria</taxon>
        <taxon>Pseudomonadati</taxon>
        <taxon>Aquificota</taxon>
        <taxon>Aquificia</taxon>
        <taxon>Aquificales</taxon>
        <taxon>Hydrogenothermaceae</taxon>
        <taxon>Persephonella</taxon>
    </lineage>
</organism>
<keyword evidence="2" id="KW-1185">Reference proteome</keyword>
<dbReference type="AlphaFoldDB" id="A0A285N1P0"/>
<name>A0A285N1P0_9AQUI</name>
<protein>
    <submittedName>
        <fullName evidence="1">Uncharacterized protein</fullName>
    </submittedName>
</protein>